<evidence type="ECO:0000259" key="2">
    <source>
        <dbReference type="Pfam" id="PF08327"/>
    </source>
</evidence>
<organism evidence="3 4">
    <name type="scientific">Actinomadura coerulea</name>
    <dbReference type="NCBI Taxonomy" id="46159"/>
    <lineage>
        <taxon>Bacteria</taxon>
        <taxon>Bacillati</taxon>
        <taxon>Actinomycetota</taxon>
        <taxon>Actinomycetes</taxon>
        <taxon>Streptosporangiales</taxon>
        <taxon>Thermomonosporaceae</taxon>
        <taxon>Actinomadura</taxon>
    </lineage>
</organism>
<accession>A0A7X0FVS8</accession>
<dbReference type="Pfam" id="PF08327">
    <property type="entry name" value="AHSA1"/>
    <property type="match status" value="1"/>
</dbReference>
<keyword evidence="4" id="KW-1185">Reference proteome</keyword>
<protein>
    <submittedName>
        <fullName evidence="3">Uncharacterized protein YndB with AHSA1/START domain</fullName>
    </submittedName>
</protein>
<gene>
    <name evidence="3" type="ORF">BKA00_001540</name>
</gene>
<proteinExistence type="inferred from homology"/>
<reference evidence="3 4" key="1">
    <citation type="submission" date="2020-08" db="EMBL/GenBank/DDBJ databases">
        <title>Sequencing the genomes of 1000 actinobacteria strains.</title>
        <authorList>
            <person name="Klenk H.-P."/>
        </authorList>
    </citation>
    <scope>NUCLEOTIDE SEQUENCE [LARGE SCALE GENOMIC DNA]</scope>
    <source>
        <strain evidence="3 4">DSM 43675</strain>
    </source>
</reference>
<name>A0A7X0FVS8_9ACTN</name>
<dbReference type="SUPFAM" id="SSF55961">
    <property type="entry name" value="Bet v1-like"/>
    <property type="match status" value="1"/>
</dbReference>
<comment type="similarity">
    <text evidence="1">Belongs to the AHA1 family.</text>
</comment>
<dbReference type="AlphaFoldDB" id="A0A7X0FVS8"/>
<dbReference type="InterPro" id="IPR023393">
    <property type="entry name" value="START-like_dom_sf"/>
</dbReference>
<comment type="caution">
    <text evidence="3">The sequence shown here is derived from an EMBL/GenBank/DDBJ whole genome shotgun (WGS) entry which is preliminary data.</text>
</comment>
<dbReference type="Proteomes" id="UP000546324">
    <property type="component" value="Unassembled WGS sequence"/>
</dbReference>
<sequence>MSSELEGFVTPPICPPDLSARPYRAIVDHAADAPAGAVFRAWTERFDRWFAEPGEIVMRAEVDEPYFFQTFHEGRRHPHYGRFLRVVPDRLIELTWLNEAGTRGVETVLTVELAPRPGGTLLHLTHAGFPDDRTREEHETAWRSILLNRLDPVLREGRA</sequence>
<dbReference type="EMBL" id="JACHMQ010000001">
    <property type="protein sequence ID" value="MBB6394626.1"/>
    <property type="molecule type" value="Genomic_DNA"/>
</dbReference>
<dbReference type="InterPro" id="IPR013538">
    <property type="entry name" value="ASHA1/2-like_C"/>
</dbReference>
<evidence type="ECO:0000313" key="3">
    <source>
        <dbReference type="EMBL" id="MBB6394626.1"/>
    </source>
</evidence>
<dbReference type="CDD" id="cd07814">
    <property type="entry name" value="SRPBCC_CalC_Aha1-like"/>
    <property type="match status" value="1"/>
</dbReference>
<dbReference type="Gene3D" id="3.30.530.20">
    <property type="match status" value="1"/>
</dbReference>
<feature type="domain" description="Activator of Hsp90 ATPase homologue 1/2-like C-terminal" evidence="2">
    <location>
        <begin position="32"/>
        <end position="153"/>
    </location>
</feature>
<evidence type="ECO:0000313" key="4">
    <source>
        <dbReference type="Proteomes" id="UP000546324"/>
    </source>
</evidence>
<evidence type="ECO:0000256" key="1">
    <source>
        <dbReference type="ARBA" id="ARBA00006817"/>
    </source>
</evidence>
<dbReference type="RefSeq" id="WP_221493055.1">
    <property type="nucleotide sequence ID" value="NZ_JACHMQ010000001.1"/>
</dbReference>